<accession>A0A7S0P0E2</accession>
<dbReference type="Gene3D" id="2.30.29.30">
    <property type="entry name" value="Pleckstrin-homology domain (PH domain)/Phosphotyrosine-binding domain (PTB)"/>
    <property type="match status" value="1"/>
</dbReference>
<reference evidence="1" key="1">
    <citation type="submission" date="2021-01" db="EMBL/GenBank/DDBJ databases">
        <authorList>
            <person name="Corre E."/>
            <person name="Pelletier E."/>
            <person name="Niang G."/>
            <person name="Scheremetjew M."/>
            <person name="Finn R."/>
            <person name="Kale V."/>
            <person name="Holt S."/>
            <person name="Cochrane G."/>
            <person name="Meng A."/>
            <person name="Brown T."/>
            <person name="Cohen L."/>
        </authorList>
    </citation>
    <scope>NUCLEOTIDE SEQUENCE</scope>
    <source>
        <strain evidence="1">RCC1130</strain>
    </source>
</reference>
<dbReference type="InterPro" id="IPR011993">
    <property type="entry name" value="PH-like_dom_sf"/>
</dbReference>
<protein>
    <recommendedName>
        <fullName evidence="2">PH domain-containing protein</fullName>
    </recommendedName>
</protein>
<sequence>MLECTCIDAVLRSCRAHPTELQPCRNGSDGEFSGDEAAANARVDDGSLSARAHSWLSAAMSPISALQERRAEDQARQQRIAVLKAGAEMKLLGAREATRVRVALSSDGAMITWQSVRGEGGASSESGVIALAMIREIRPVMSGGLGALLGARPVPLQWMLVADEETVKFETETETQKETWMASLEELSKRQADAKVDRKIGYMAKRRLGLEERRREAERRKAAVLQSCGAVGMKHTAQAMMSRT</sequence>
<evidence type="ECO:0008006" key="2">
    <source>
        <dbReference type="Google" id="ProtNLM"/>
    </source>
</evidence>
<dbReference type="EMBL" id="HBER01039641">
    <property type="protein sequence ID" value="CAD8544771.1"/>
    <property type="molecule type" value="Transcribed_RNA"/>
</dbReference>
<gene>
    <name evidence="1" type="ORF">CLEP1334_LOCUS20059</name>
</gene>
<organism evidence="1">
    <name type="scientific">Calcidiscus leptoporus</name>
    <dbReference type="NCBI Taxonomy" id="127549"/>
    <lineage>
        <taxon>Eukaryota</taxon>
        <taxon>Haptista</taxon>
        <taxon>Haptophyta</taxon>
        <taxon>Prymnesiophyceae</taxon>
        <taxon>Coccolithales</taxon>
        <taxon>Calcidiscaceae</taxon>
        <taxon>Calcidiscus</taxon>
    </lineage>
</organism>
<evidence type="ECO:0000313" key="1">
    <source>
        <dbReference type="EMBL" id="CAD8544771.1"/>
    </source>
</evidence>
<name>A0A7S0P0E2_9EUKA</name>
<dbReference type="AlphaFoldDB" id="A0A7S0P0E2"/>
<proteinExistence type="predicted"/>